<dbReference type="Gene3D" id="1.25.40.10">
    <property type="entry name" value="Tetratricopeptide repeat domain"/>
    <property type="match status" value="1"/>
</dbReference>
<dbReference type="PANTHER" id="PTHR45011">
    <property type="entry name" value="DAP3-BINDING CELL DEATH ENHANCER 1"/>
    <property type="match status" value="1"/>
</dbReference>
<dbReference type="OrthoDB" id="6691782at2"/>
<gene>
    <name evidence="1" type="ORF">E0H85_05380</name>
</gene>
<dbReference type="InterPro" id="IPR011990">
    <property type="entry name" value="TPR-like_helical_dom_sf"/>
</dbReference>
<dbReference type="SUPFAM" id="SSF81901">
    <property type="entry name" value="HCP-like"/>
    <property type="match status" value="1"/>
</dbReference>
<dbReference type="InterPro" id="IPR052748">
    <property type="entry name" value="ISR_Activator"/>
</dbReference>
<reference evidence="1 2" key="1">
    <citation type="submission" date="2019-02" db="EMBL/GenBank/DDBJ databases">
        <title>High diversity of culturable Acinetobacter species in natural soil and water ecosystems.</title>
        <authorList>
            <person name="Radolfova-Krizova L."/>
            <person name="Nemec A."/>
        </authorList>
    </citation>
    <scope>NUCLEOTIDE SEQUENCE [LARGE SCALE GENOMIC DNA]</scope>
    <source>
        <strain evidence="1 2">ANC 4281</strain>
    </source>
</reference>
<comment type="caution">
    <text evidence="1">The sequence shown here is derived from an EMBL/GenBank/DDBJ whole genome shotgun (WGS) entry which is preliminary data.</text>
</comment>
<dbReference type="AlphaFoldDB" id="A0A4V2LQ10"/>
<name>A0A4V2LQ10_9GAMM</name>
<dbReference type="Proteomes" id="UP000291380">
    <property type="component" value="Unassembled WGS sequence"/>
</dbReference>
<dbReference type="SMART" id="SM00671">
    <property type="entry name" value="SEL1"/>
    <property type="match status" value="2"/>
</dbReference>
<evidence type="ECO:0000313" key="1">
    <source>
        <dbReference type="EMBL" id="TCB60705.1"/>
    </source>
</evidence>
<sequence length="168" mass="19165">MIVNKIKKIVDALLSPSDQHLQGMQNIRTDEANLEFEQAQCFEQLAIEHHLTCDNDQSSYNNRNAIWNFLSAALKGHSDAQYKLGVCYLHGQLGLDKNYTHAEEWLTKAAKQDHSDAQYKLGVCYLHGQSGLDKNYTHAEEWLKKAAKQGHREAQMTLEKAYNQLAFS</sequence>
<protein>
    <submittedName>
        <fullName evidence="1">Sel1 repeat family protein</fullName>
    </submittedName>
</protein>
<evidence type="ECO:0000313" key="2">
    <source>
        <dbReference type="Proteomes" id="UP000291380"/>
    </source>
</evidence>
<dbReference type="InterPro" id="IPR006597">
    <property type="entry name" value="Sel1-like"/>
</dbReference>
<dbReference type="Pfam" id="PF08238">
    <property type="entry name" value="Sel1"/>
    <property type="match status" value="3"/>
</dbReference>
<dbReference type="PANTHER" id="PTHR45011:SF1">
    <property type="entry name" value="DAP3-BINDING CELL DEATH ENHANCER 1"/>
    <property type="match status" value="1"/>
</dbReference>
<accession>A0A4V2LQ10</accession>
<dbReference type="EMBL" id="SJOA01000004">
    <property type="protein sequence ID" value="TCB60705.1"/>
    <property type="molecule type" value="Genomic_DNA"/>
</dbReference>
<proteinExistence type="predicted"/>
<dbReference type="RefSeq" id="WP_067726862.1">
    <property type="nucleotide sequence ID" value="NZ_LSZG01000044.1"/>
</dbReference>
<organism evidence="1 2">
    <name type="scientific">Acinetobacter terrae</name>
    <dbReference type="NCBI Taxonomy" id="2731247"/>
    <lineage>
        <taxon>Bacteria</taxon>
        <taxon>Pseudomonadati</taxon>
        <taxon>Pseudomonadota</taxon>
        <taxon>Gammaproteobacteria</taxon>
        <taxon>Moraxellales</taxon>
        <taxon>Moraxellaceae</taxon>
        <taxon>Acinetobacter</taxon>
        <taxon>Acinetobacter Taxon 24</taxon>
    </lineage>
</organism>